<evidence type="ECO:0000256" key="2">
    <source>
        <dbReference type="ARBA" id="ARBA00022741"/>
    </source>
</evidence>
<dbReference type="PANTHER" id="PTHR44329:SF288">
    <property type="entry name" value="MITOGEN-ACTIVATED PROTEIN KINASE KINASE KINASE 20"/>
    <property type="match status" value="1"/>
</dbReference>
<sequence length="563" mass="61720">MALFVATSKVQAAKMQGVDPELCYRRKEGMQPTLCDTRVALVWAGLQLTLHLLFPIRWRILFPAEIASVLFYILSLSASLEGFHDAVFSWLMNAILVVLAGLGKRRLEYQERLSLLMFISEKTLRFQSEFNLSQAELRVQTPSSASHAEVAIDGKSIASAPMSHYIFEKDVQGDFELQLAAITKLGKIEHWIIDPSQLQCFPDVLLGRGSFGVVILGDLCGAAVAVKLPFAKKSLALGDLANEIRVLRRIRHPNIVGFHGVCVLTSLQVMVLVEEYIPGRSMESHLTDESSPVSDARCHVILLVVCNALRYLHSLRPTVAHGDLKPSNIILEHGCLRAKLIDFGLSRIQDPWSRPLGGTLSYMAPEVVVGLAAGRQGGGLHLGPTTPSSEGGEGDSVAGNSSFCQSDMFSYGRLAFFVATRRHPLMGWTKAAILEACREGGMPELDWPADLTPWQASCQRLCERCSSMDPADRAKAPDLQTLLFEGRPSENEPGDDLPHRQAPDQPGCFLTESSTRCPSATTVSEAFEEAEAKYFNAVQRLAEEPAAPIEQVNSVLTSFHLAL</sequence>
<evidence type="ECO:0000256" key="7">
    <source>
        <dbReference type="SAM" id="Phobius"/>
    </source>
</evidence>
<dbReference type="PROSITE" id="PS50011">
    <property type="entry name" value="PROTEIN_KINASE_DOM"/>
    <property type="match status" value="1"/>
</dbReference>
<evidence type="ECO:0000313" key="12">
    <source>
        <dbReference type="Proteomes" id="UP000654075"/>
    </source>
</evidence>
<organism evidence="10 11">
    <name type="scientific">Polarella glacialis</name>
    <name type="common">Dinoflagellate</name>
    <dbReference type="NCBI Taxonomy" id="89957"/>
    <lineage>
        <taxon>Eukaryota</taxon>
        <taxon>Sar</taxon>
        <taxon>Alveolata</taxon>
        <taxon>Dinophyceae</taxon>
        <taxon>Suessiales</taxon>
        <taxon>Suessiaceae</taxon>
        <taxon>Polarella</taxon>
    </lineage>
</organism>
<accession>A0A813L949</accession>
<keyword evidence="3" id="KW-0418">Kinase</keyword>
<evidence type="ECO:0000313" key="11">
    <source>
        <dbReference type="Proteomes" id="UP000626109"/>
    </source>
</evidence>
<feature type="region of interest" description="Disordered" evidence="6">
    <location>
        <begin position="485"/>
        <end position="514"/>
    </location>
</feature>
<dbReference type="OrthoDB" id="1714095at2759"/>
<feature type="binding site" evidence="5">
    <location>
        <position position="233"/>
    </location>
    <ligand>
        <name>ATP</name>
        <dbReference type="ChEBI" id="CHEBI:30616"/>
    </ligand>
</feature>
<keyword evidence="12" id="KW-1185">Reference proteome</keyword>
<feature type="transmembrane region" description="Helical" evidence="7">
    <location>
        <begin position="86"/>
        <end position="103"/>
    </location>
</feature>
<dbReference type="Gene3D" id="3.30.200.20">
    <property type="entry name" value="Phosphorylase Kinase, domain 1"/>
    <property type="match status" value="1"/>
</dbReference>
<protein>
    <recommendedName>
        <fullName evidence="8">Protein kinase domain-containing protein</fullName>
    </recommendedName>
</protein>
<evidence type="ECO:0000259" key="8">
    <source>
        <dbReference type="PROSITE" id="PS50011"/>
    </source>
</evidence>
<keyword evidence="7" id="KW-0472">Membrane</keyword>
<keyword evidence="2 5" id="KW-0547">Nucleotide-binding</keyword>
<dbReference type="Proteomes" id="UP000654075">
    <property type="component" value="Unassembled WGS sequence"/>
</dbReference>
<name>A0A813L949_POLGL</name>
<dbReference type="EMBL" id="CAJNNW010034553">
    <property type="protein sequence ID" value="CAE8723138.1"/>
    <property type="molecule type" value="Genomic_DNA"/>
</dbReference>
<evidence type="ECO:0000256" key="3">
    <source>
        <dbReference type="ARBA" id="ARBA00022777"/>
    </source>
</evidence>
<feature type="transmembrane region" description="Helical" evidence="7">
    <location>
        <begin position="255"/>
        <end position="273"/>
    </location>
</feature>
<dbReference type="GO" id="GO:0004674">
    <property type="term" value="F:protein serine/threonine kinase activity"/>
    <property type="evidence" value="ECO:0007669"/>
    <property type="project" value="TreeGrafter"/>
</dbReference>
<dbReference type="InterPro" id="IPR008271">
    <property type="entry name" value="Ser/Thr_kinase_AS"/>
</dbReference>
<evidence type="ECO:0000313" key="9">
    <source>
        <dbReference type="EMBL" id="CAE8605540.1"/>
    </source>
</evidence>
<dbReference type="EMBL" id="CAJNNV010017954">
    <property type="protein sequence ID" value="CAE8605540.1"/>
    <property type="molecule type" value="Genomic_DNA"/>
</dbReference>
<feature type="domain" description="Protein kinase" evidence="8">
    <location>
        <begin position="200"/>
        <end position="483"/>
    </location>
</feature>
<evidence type="ECO:0000256" key="6">
    <source>
        <dbReference type="SAM" id="MobiDB-lite"/>
    </source>
</evidence>
<dbReference type="SUPFAM" id="SSF56112">
    <property type="entry name" value="Protein kinase-like (PK-like)"/>
    <property type="match status" value="1"/>
</dbReference>
<feature type="transmembrane region" description="Helical" evidence="7">
    <location>
        <begin position="36"/>
        <end position="54"/>
    </location>
</feature>
<gene>
    <name evidence="9" type="ORF">PGLA1383_LOCUS23652</name>
    <name evidence="10" type="ORF">PGLA2088_LOCUS42944</name>
</gene>
<dbReference type="AlphaFoldDB" id="A0A813L949"/>
<dbReference type="SMART" id="SM00220">
    <property type="entry name" value="S_TKc"/>
    <property type="match status" value="1"/>
</dbReference>
<dbReference type="Proteomes" id="UP000626109">
    <property type="component" value="Unassembled WGS sequence"/>
</dbReference>
<reference evidence="10" key="1">
    <citation type="submission" date="2021-02" db="EMBL/GenBank/DDBJ databases">
        <authorList>
            <person name="Dougan E. K."/>
            <person name="Rhodes N."/>
            <person name="Thang M."/>
            <person name="Chan C."/>
        </authorList>
    </citation>
    <scope>NUCLEOTIDE SEQUENCE</scope>
</reference>
<dbReference type="InterPro" id="IPR000719">
    <property type="entry name" value="Prot_kinase_dom"/>
</dbReference>
<keyword evidence="7" id="KW-1133">Transmembrane helix</keyword>
<proteinExistence type="predicted"/>
<dbReference type="PANTHER" id="PTHR44329">
    <property type="entry name" value="SERINE/THREONINE-PROTEIN KINASE TNNI3K-RELATED"/>
    <property type="match status" value="1"/>
</dbReference>
<evidence type="ECO:0000256" key="1">
    <source>
        <dbReference type="ARBA" id="ARBA00022679"/>
    </source>
</evidence>
<dbReference type="InterPro" id="IPR051681">
    <property type="entry name" value="Ser/Thr_Kinases-Pseudokinases"/>
</dbReference>
<dbReference type="InterPro" id="IPR011009">
    <property type="entry name" value="Kinase-like_dom_sf"/>
</dbReference>
<dbReference type="GO" id="GO:0005524">
    <property type="term" value="F:ATP binding"/>
    <property type="evidence" value="ECO:0007669"/>
    <property type="project" value="UniProtKB-UniRule"/>
</dbReference>
<evidence type="ECO:0000313" key="10">
    <source>
        <dbReference type="EMBL" id="CAE8723138.1"/>
    </source>
</evidence>
<keyword evidence="7" id="KW-0812">Transmembrane</keyword>
<keyword evidence="4 5" id="KW-0067">ATP-binding</keyword>
<comment type="caution">
    <text evidence="10">The sequence shown here is derived from an EMBL/GenBank/DDBJ whole genome shotgun (WGS) entry which is preliminary data.</text>
</comment>
<evidence type="ECO:0000256" key="5">
    <source>
        <dbReference type="PROSITE-ProRule" id="PRU10141"/>
    </source>
</evidence>
<keyword evidence="1" id="KW-0808">Transferase</keyword>
<dbReference type="PROSITE" id="PS00107">
    <property type="entry name" value="PROTEIN_KINASE_ATP"/>
    <property type="match status" value="1"/>
</dbReference>
<dbReference type="Gene3D" id="1.10.510.10">
    <property type="entry name" value="Transferase(Phosphotransferase) domain 1"/>
    <property type="match status" value="1"/>
</dbReference>
<dbReference type="Pfam" id="PF00069">
    <property type="entry name" value="Pkinase"/>
    <property type="match status" value="1"/>
</dbReference>
<dbReference type="PROSITE" id="PS00108">
    <property type="entry name" value="PROTEIN_KINASE_ST"/>
    <property type="match status" value="1"/>
</dbReference>
<evidence type="ECO:0000256" key="4">
    <source>
        <dbReference type="ARBA" id="ARBA00022840"/>
    </source>
</evidence>
<dbReference type="InterPro" id="IPR017441">
    <property type="entry name" value="Protein_kinase_ATP_BS"/>
</dbReference>